<evidence type="ECO:0000313" key="2">
    <source>
        <dbReference type="EMBL" id="KAL0179646.1"/>
    </source>
</evidence>
<evidence type="ECO:0000256" key="1">
    <source>
        <dbReference type="SAM" id="MobiDB-lite"/>
    </source>
</evidence>
<feature type="region of interest" description="Disordered" evidence="1">
    <location>
        <begin position="65"/>
        <end position="84"/>
    </location>
</feature>
<keyword evidence="3" id="KW-1185">Reference proteome</keyword>
<feature type="non-terminal residue" evidence="2">
    <location>
        <position position="1"/>
    </location>
</feature>
<sequence length="84" mass="8816">LNSILFAINIDNTDLNGQVRGGSSVSHLLKESTQGMSSLWKESTQGVSTLLREIGTATAVVPGFIPRPDAPSDPLPVLPRSTSA</sequence>
<evidence type="ECO:0000313" key="3">
    <source>
        <dbReference type="Proteomes" id="UP001529510"/>
    </source>
</evidence>
<proteinExistence type="predicted"/>
<dbReference type="PANTHER" id="PTHR47194">
    <property type="entry name" value="SORTING NEXIN-29-RELATED"/>
    <property type="match status" value="1"/>
</dbReference>
<accession>A0ABD0Q1R3</accession>
<dbReference type="AlphaFoldDB" id="A0ABD0Q1R3"/>
<gene>
    <name evidence="2" type="ORF">M9458_025088</name>
</gene>
<comment type="caution">
    <text evidence="2">The sequence shown here is derived from an EMBL/GenBank/DDBJ whole genome shotgun (WGS) entry which is preliminary data.</text>
</comment>
<dbReference type="Proteomes" id="UP001529510">
    <property type="component" value="Unassembled WGS sequence"/>
</dbReference>
<protein>
    <submittedName>
        <fullName evidence="2">Uncharacterized protein</fullName>
    </submittedName>
</protein>
<dbReference type="PANTHER" id="PTHR47194:SF3">
    <property type="entry name" value="SORTING NEXIN 29"/>
    <property type="match status" value="1"/>
</dbReference>
<name>A0ABD0Q1R3_CIRMR</name>
<feature type="compositionally biased region" description="Pro residues" evidence="1">
    <location>
        <begin position="68"/>
        <end position="77"/>
    </location>
</feature>
<dbReference type="EMBL" id="JAMKFB020000012">
    <property type="protein sequence ID" value="KAL0179646.1"/>
    <property type="molecule type" value="Genomic_DNA"/>
</dbReference>
<feature type="non-terminal residue" evidence="2">
    <location>
        <position position="84"/>
    </location>
</feature>
<organism evidence="2 3">
    <name type="scientific">Cirrhinus mrigala</name>
    <name type="common">Mrigala</name>
    <dbReference type="NCBI Taxonomy" id="683832"/>
    <lineage>
        <taxon>Eukaryota</taxon>
        <taxon>Metazoa</taxon>
        <taxon>Chordata</taxon>
        <taxon>Craniata</taxon>
        <taxon>Vertebrata</taxon>
        <taxon>Euteleostomi</taxon>
        <taxon>Actinopterygii</taxon>
        <taxon>Neopterygii</taxon>
        <taxon>Teleostei</taxon>
        <taxon>Ostariophysi</taxon>
        <taxon>Cypriniformes</taxon>
        <taxon>Cyprinidae</taxon>
        <taxon>Labeoninae</taxon>
        <taxon>Labeonini</taxon>
        <taxon>Cirrhinus</taxon>
    </lineage>
</organism>
<reference evidence="2 3" key="1">
    <citation type="submission" date="2024-05" db="EMBL/GenBank/DDBJ databases">
        <title>Genome sequencing and assembly of Indian major carp, Cirrhinus mrigala (Hamilton, 1822).</title>
        <authorList>
            <person name="Mohindra V."/>
            <person name="Chowdhury L.M."/>
            <person name="Lal K."/>
            <person name="Jena J.K."/>
        </authorList>
    </citation>
    <scope>NUCLEOTIDE SEQUENCE [LARGE SCALE GENOMIC DNA]</scope>
    <source>
        <strain evidence="2">CM1030</strain>
        <tissue evidence="2">Blood</tissue>
    </source>
</reference>